<protein>
    <submittedName>
        <fullName evidence="15">TonB-dependent receptor</fullName>
    </submittedName>
</protein>
<keyword evidence="7 11" id="KW-0798">TonB box</keyword>
<dbReference type="Gene3D" id="2.60.40.1120">
    <property type="entry name" value="Carboxypeptidase-like, regulatory domain"/>
    <property type="match status" value="1"/>
</dbReference>
<keyword evidence="4" id="KW-0410">Iron transport</keyword>
<comment type="caution">
    <text evidence="15">The sequence shown here is derived from an EMBL/GenBank/DDBJ whole genome shotgun (WGS) entry which is preliminary data.</text>
</comment>
<keyword evidence="8 10" id="KW-0472">Membrane</keyword>
<dbReference type="EMBL" id="JAUOEM010000001">
    <property type="protein sequence ID" value="MDO5985826.1"/>
    <property type="molecule type" value="Genomic_DNA"/>
</dbReference>
<dbReference type="InterPro" id="IPR011662">
    <property type="entry name" value="Secretin/TonB_short_N"/>
</dbReference>
<sequence>MKNIMRRRHALSFSIKFNLAMKLTTVLLFISVFSINANTHSQNTKITCNLKNVRITDVFEKIEKDTEYKFLFDNDEVNTAKIVSLKVKNKPLKKVLQDLFLGTDISFKVRNKQIILLIDENKAVSDSNTIPKETKEVQQVDIRGIIKDTKGFPLPGANVLVKGTSIGTVSNFDGEYILKNVPENATTLVCSYLGYKTTEVAINGRTAIDISLEEDAAALDEVVVVGYGTQRKSDLTGAVASVSAATIAEQPSLRIEESLQGKVAGVQIQRTSGAPDGTLRVRIRGTNSIQGDNSPLYVVDGFLGADMSSINVNDIQSIEVLKDASATAVFGARGSNGVILITTKSAKVGKTSWGFNSKLGFDSLIEEVDRATPYQFTQIVNLSNPNSYSQAEQQEFLDDPSKGTDWFDEVFRTGLNRNYQLFAQGGSERMKFYVSGSYDDIEAIVKNDDYKRYVLRANLNFNLGDKSKLTLNTNASRIDRNRSGVGIRDPYFYAPVTEILDEFGEYTDPSSFGSPTTLHPTYSVNERRTLTKTNIISALARLDLEPIKNITYSLTGTIQNRSINRSGFNRYLPGEDPSLSTAEVGNREVLSWQITNQLNYNNTFGDHSITLTGVQEMQSREETATLVEFTNFTSISQGFNNLGAANSSIASSNPLDNEARTIVSFVGRLNYSFKDKYLLTTAFRADASSVFGVNNKWAYFPSMALAWKVSNEGFLSDSETIDALKLRVSYGQVGSQAIAPYNSFGALKIPDIGTPINNGTIGGAIGLDTPGNPDLKWETTSQFDFGFDLEMFQRRLTVGADIYYKKTTDLLYSRALPFYLGTPSGLQLQNVGSMENKGLELLVSGDVVRNDNFRFNVAANLSINRNKFLGIDGIDSDIPVLSEQYQSNSFAGIVPFVLIKGQPLGTIQGLIYEGPYRTEDAALAAQHGYDLGAPRFRDISGPDGVPDGLITTDDVTVIGNGQPDYTLGINMNMDYKNFDLTLFVQSVQGNDILNIDRYQQTRVFTNPELLTAWSPTNESSNHWTYASSSFSNPGNTQYIEDGSFVRLKNVTLGYTLPKDFTEKMGIESLRFYFNAQNVITITDYSGWDPEATSTENRDQSQGVNLGAYPNPKSFSLGLNLKI</sequence>
<evidence type="ECO:0000256" key="8">
    <source>
        <dbReference type="ARBA" id="ARBA00023136"/>
    </source>
</evidence>
<comment type="similarity">
    <text evidence="10 11">Belongs to the TonB-dependent receptor family.</text>
</comment>
<proteinExistence type="inferred from homology"/>
<feature type="domain" description="TonB-dependent receptor plug" evidence="14">
    <location>
        <begin position="232"/>
        <end position="338"/>
    </location>
</feature>
<evidence type="ECO:0000256" key="7">
    <source>
        <dbReference type="ARBA" id="ARBA00023077"/>
    </source>
</evidence>
<evidence type="ECO:0000259" key="13">
    <source>
        <dbReference type="Pfam" id="PF07660"/>
    </source>
</evidence>
<keyword evidence="16" id="KW-1185">Reference proteome</keyword>
<dbReference type="InterPro" id="IPR012910">
    <property type="entry name" value="Plug_dom"/>
</dbReference>
<dbReference type="Gene3D" id="2.40.170.20">
    <property type="entry name" value="TonB-dependent receptor, beta-barrel domain"/>
    <property type="match status" value="1"/>
</dbReference>
<evidence type="ECO:0000256" key="1">
    <source>
        <dbReference type="ARBA" id="ARBA00004571"/>
    </source>
</evidence>
<evidence type="ECO:0000313" key="16">
    <source>
        <dbReference type="Proteomes" id="UP001176891"/>
    </source>
</evidence>
<dbReference type="PROSITE" id="PS52016">
    <property type="entry name" value="TONB_DEPENDENT_REC_3"/>
    <property type="match status" value="1"/>
</dbReference>
<evidence type="ECO:0000256" key="10">
    <source>
        <dbReference type="PROSITE-ProRule" id="PRU01360"/>
    </source>
</evidence>
<feature type="domain" description="Secretin/TonB short N-terminal" evidence="13">
    <location>
        <begin position="68"/>
        <end position="116"/>
    </location>
</feature>
<dbReference type="SUPFAM" id="SSF49464">
    <property type="entry name" value="Carboxypeptidase regulatory domain-like"/>
    <property type="match status" value="1"/>
</dbReference>
<dbReference type="InterPro" id="IPR037066">
    <property type="entry name" value="Plug_dom_sf"/>
</dbReference>
<evidence type="ECO:0000256" key="9">
    <source>
        <dbReference type="ARBA" id="ARBA00023237"/>
    </source>
</evidence>
<dbReference type="Pfam" id="PF13715">
    <property type="entry name" value="CarbopepD_reg_2"/>
    <property type="match status" value="1"/>
</dbReference>
<keyword evidence="15" id="KW-0675">Receptor</keyword>
<keyword evidence="6" id="KW-0408">Iron</keyword>
<organism evidence="15 16">
    <name type="scientific">Flavivirga amylovorans</name>
    <dbReference type="NCBI Taxonomy" id="870486"/>
    <lineage>
        <taxon>Bacteria</taxon>
        <taxon>Pseudomonadati</taxon>
        <taxon>Bacteroidota</taxon>
        <taxon>Flavobacteriia</taxon>
        <taxon>Flavobacteriales</taxon>
        <taxon>Flavobacteriaceae</taxon>
        <taxon>Flavivirga</taxon>
    </lineage>
</organism>
<dbReference type="InterPro" id="IPR039426">
    <property type="entry name" value="TonB-dep_rcpt-like"/>
</dbReference>
<evidence type="ECO:0000259" key="14">
    <source>
        <dbReference type="Pfam" id="PF07715"/>
    </source>
</evidence>
<evidence type="ECO:0000256" key="6">
    <source>
        <dbReference type="ARBA" id="ARBA00023004"/>
    </source>
</evidence>
<dbReference type="RefSeq" id="WP_303280372.1">
    <property type="nucleotide sequence ID" value="NZ_BAABCZ010000016.1"/>
</dbReference>
<accession>A0ABT8WVX0</accession>
<evidence type="ECO:0000256" key="3">
    <source>
        <dbReference type="ARBA" id="ARBA00022452"/>
    </source>
</evidence>
<dbReference type="NCBIfam" id="TIGR04057">
    <property type="entry name" value="SusC_RagA_signa"/>
    <property type="match status" value="1"/>
</dbReference>
<reference evidence="15" key="1">
    <citation type="submission" date="2023-07" db="EMBL/GenBank/DDBJ databases">
        <title>Two novel species in the genus Flavivirga.</title>
        <authorList>
            <person name="Kwon K."/>
        </authorList>
    </citation>
    <scope>NUCLEOTIDE SEQUENCE</scope>
    <source>
        <strain evidence="15">KACC 14157</strain>
    </source>
</reference>
<keyword evidence="5 10" id="KW-0812">Transmembrane</keyword>
<dbReference type="Gene3D" id="2.170.130.10">
    <property type="entry name" value="TonB-dependent receptor, plug domain"/>
    <property type="match status" value="1"/>
</dbReference>
<evidence type="ECO:0000256" key="11">
    <source>
        <dbReference type="RuleBase" id="RU003357"/>
    </source>
</evidence>
<evidence type="ECO:0000313" key="15">
    <source>
        <dbReference type="EMBL" id="MDO5985826.1"/>
    </source>
</evidence>
<evidence type="ECO:0000256" key="5">
    <source>
        <dbReference type="ARBA" id="ARBA00022692"/>
    </source>
</evidence>
<dbReference type="Pfam" id="PF00593">
    <property type="entry name" value="TonB_dep_Rec_b-barrel"/>
    <property type="match status" value="1"/>
</dbReference>
<dbReference type="Pfam" id="PF07715">
    <property type="entry name" value="Plug"/>
    <property type="match status" value="1"/>
</dbReference>
<evidence type="ECO:0000256" key="2">
    <source>
        <dbReference type="ARBA" id="ARBA00022448"/>
    </source>
</evidence>
<dbReference type="InterPro" id="IPR023996">
    <property type="entry name" value="TonB-dep_OMP_SusC/RagA"/>
</dbReference>
<keyword evidence="2 10" id="KW-0813">Transport</keyword>
<dbReference type="Proteomes" id="UP001176891">
    <property type="component" value="Unassembled WGS sequence"/>
</dbReference>
<dbReference type="SUPFAM" id="SSF56935">
    <property type="entry name" value="Porins"/>
    <property type="match status" value="1"/>
</dbReference>
<dbReference type="InterPro" id="IPR008969">
    <property type="entry name" value="CarboxyPept-like_regulatory"/>
</dbReference>
<evidence type="ECO:0000256" key="4">
    <source>
        <dbReference type="ARBA" id="ARBA00022496"/>
    </source>
</evidence>
<dbReference type="NCBIfam" id="TIGR04056">
    <property type="entry name" value="OMP_RagA_SusC"/>
    <property type="match status" value="1"/>
</dbReference>
<gene>
    <name evidence="15" type="ORF">Q4Q39_00280</name>
</gene>
<keyword evidence="9 10" id="KW-0998">Cell outer membrane</keyword>
<dbReference type="InterPro" id="IPR023997">
    <property type="entry name" value="TonB-dep_OMP_SusC/RagA_CS"/>
</dbReference>
<keyword evidence="3 10" id="KW-1134">Transmembrane beta strand</keyword>
<feature type="domain" description="TonB-dependent receptor-like beta-barrel" evidence="12">
    <location>
        <begin position="465"/>
        <end position="1078"/>
    </location>
</feature>
<keyword evidence="4" id="KW-0406">Ion transport</keyword>
<evidence type="ECO:0000259" key="12">
    <source>
        <dbReference type="Pfam" id="PF00593"/>
    </source>
</evidence>
<dbReference type="Pfam" id="PF07660">
    <property type="entry name" value="STN"/>
    <property type="match status" value="1"/>
</dbReference>
<dbReference type="InterPro" id="IPR000531">
    <property type="entry name" value="Beta-barrel_TonB"/>
</dbReference>
<comment type="subcellular location">
    <subcellularLocation>
        <location evidence="1 10">Cell outer membrane</location>
        <topology evidence="1 10">Multi-pass membrane protein</topology>
    </subcellularLocation>
</comment>
<name>A0ABT8WVX0_9FLAO</name>
<dbReference type="InterPro" id="IPR036942">
    <property type="entry name" value="Beta-barrel_TonB_sf"/>
</dbReference>